<keyword evidence="2" id="KW-1185">Reference proteome</keyword>
<reference evidence="1" key="1">
    <citation type="journal article" date="2020" name="Fungal Divers.">
        <title>Resolving the Mortierellaceae phylogeny through synthesis of multi-gene phylogenetics and phylogenomics.</title>
        <authorList>
            <person name="Vandepol N."/>
            <person name="Liber J."/>
            <person name="Desiro A."/>
            <person name="Na H."/>
            <person name="Kennedy M."/>
            <person name="Barry K."/>
            <person name="Grigoriev I.V."/>
            <person name="Miller A.N."/>
            <person name="O'Donnell K."/>
            <person name="Stajich J.E."/>
            <person name="Bonito G."/>
        </authorList>
    </citation>
    <scope>NUCLEOTIDE SEQUENCE</scope>
    <source>
        <strain evidence="1">NRRL 2591</strain>
    </source>
</reference>
<dbReference type="EMBL" id="JAAAXW010000311">
    <property type="protein sequence ID" value="KAF9538373.1"/>
    <property type="molecule type" value="Genomic_DNA"/>
</dbReference>
<proteinExistence type="predicted"/>
<evidence type="ECO:0000313" key="2">
    <source>
        <dbReference type="Proteomes" id="UP000723463"/>
    </source>
</evidence>
<organism evidence="1 2">
    <name type="scientific">Mortierella hygrophila</name>
    <dbReference type="NCBI Taxonomy" id="979708"/>
    <lineage>
        <taxon>Eukaryota</taxon>
        <taxon>Fungi</taxon>
        <taxon>Fungi incertae sedis</taxon>
        <taxon>Mucoromycota</taxon>
        <taxon>Mortierellomycotina</taxon>
        <taxon>Mortierellomycetes</taxon>
        <taxon>Mortierellales</taxon>
        <taxon>Mortierellaceae</taxon>
        <taxon>Mortierella</taxon>
    </lineage>
</organism>
<protein>
    <submittedName>
        <fullName evidence="1">Uncharacterized protein</fullName>
    </submittedName>
</protein>
<dbReference type="AlphaFoldDB" id="A0A9P6EXP8"/>
<accession>A0A9P6EXP8</accession>
<evidence type="ECO:0000313" key="1">
    <source>
        <dbReference type="EMBL" id="KAF9538373.1"/>
    </source>
</evidence>
<dbReference type="Proteomes" id="UP000723463">
    <property type="component" value="Unassembled WGS sequence"/>
</dbReference>
<gene>
    <name evidence="1" type="ORF">EC957_006866</name>
</gene>
<comment type="caution">
    <text evidence="1">The sequence shown here is derived from an EMBL/GenBank/DDBJ whole genome shotgun (WGS) entry which is preliminary data.</text>
</comment>
<sequence>MFRLQGMNFENENLAGNTKEAYTTYLKLYQDFCDKTYMFEKDLRYEVYEEKILVFFKDFMFTRKIPRVFKANDTKDVRVALALVTSDFKAYRRPVDLRTSKFIGSVKNDE</sequence>
<name>A0A9P6EXP8_9FUNG</name>